<dbReference type="PANTHER" id="PTHR30231">
    <property type="entry name" value="DNA POLYMERASE III SUBUNIT EPSILON"/>
    <property type="match status" value="1"/>
</dbReference>
<protein>
    <recommendedName>
        <fullName evidence="4">Exonuclease domain-containing protein</fullName>
    </recommendedName>
</protein>
<evidence type="ECO:0000256" key="2">
    <source>
        <dbReference type="ARBA" id="ARBA00022801"/>
    </source>
</evidence>
<gene>
    <name evidence="5" type="ORF">MHY01S_21230</name>
</gene>
<keyword evidence="1" id="KW-0540">Nuclease</keyword>
<dbReference type="InterPro" id="IPR012337">
    <property type="entry name" value="RNaseH-like_sf"/>
</dbReference>
<dbReference type="Proteomes" id="UP000321197">
    <property type="component" value="Unassembled WGS sequence"/>
</dbReference>
<sequence>MKLWPFPKSPAWNEVIYWALDLETSGLSHDDQILSVGMVPIRKGIIEFGAHYYSLVRPIRPGALSAEGIKAHHILPGELDSAPPLEQVLEEIKARIGHGALLLHYSSVDLSFLQRYFRATGKPWVRPVVVDTVVLLARLGERRRQLEPHAKPFPTGLAAARATFGLPGHLEHHALWDALATAELFLVLRHKLQARTLRQLI</sequence>
<comment type="caution">
    <text evidence="5">The sequence shown here is derived from an EMBL/GenBank/DDBJ whole genome shotgun (WGS) entry which is preliminary data.</text>
</comment>
<dbReference type="CDD" id="cd06127">
    <property type="entry name" value="DEDDh"/>
    <property type="match status" value="1"/>
</dbReference>
<organism evidence="5 6">
    <name type="scientific">Meiothermus hypogaeus NBRC 106114</name>
    <dbReference type="NCBI Taxonomy" id="1227553"/>
    <lineage>
        <taxon>Bacteria</taxon>
        <taxon>Thermotogati</taxon>
        <taxon>Deinococcota</taxon>
        <taxon>Deinococci</taxon>
        <taxon>Thermales</taxon>
        <taxon>Thermaceae</taxon>
        <taxon>Meiothermus</taxon>
    </lineage>
</organism>
<proteinExistence type="predicted"/>
<dbReference type="GO" id="GO:0003676">
    <property type="term" value="F:nucleic acid binding"/>
    <property type="evidence" value="ECO:0007669"/>
    <property type="project" value="InterPro"/>
</dbReference>
<dbReference type="GO" id="GO:0008408">
    <property type="term" value="F:3'-5' exonuclease activity"/>
    <property type="evidence" value="ECO:0007669"/>
    <property type="project" value="TreeGrafter"/>
</dbReference>
<dbReference type="PANTHER" id="PTHR30231:SF4">
    <property type="entry name" value="PROTEIN NEN2"/>
    <property type="match status" value="1"/>
</dbReference>
<dbReference type="AlphaFoldDB" id="A0A511R3S3"/>
<feature type="domain" description="Exonuclease" evidence="4">
    <location>
        <begin position="16"/>
        <end position="194"/>
    </location>
</feature>
<dbReference type="Pfam" id="PF00929">
    <property type="entry name" value="RNase_T"/>
    <property type="match status" value="1"/>
</dbReference>
<dbReference type="RefSeq" id="WP_119339996.1">
    <property type="nucleotide sequence ID" value="NZ_BJXL01000068.1"/>
</dbReference>
<evidence type="ECO:0000256" key="1">
    <source>
        <dbReference type="ARBA" id="ARBA00022722"/>
    </source>
</evidence>
<dbReference type="EMBL" id="BJXL01000068">
    <property type="protein sequence ID" value="GEM83957.1"/>
    <property type="molecule type" value="Genomic_DNA"/>
</dbReference>
<name>A0A511R3S3_9DEIN</name>
<dbReference type="Gene3D" id="3.30.420.10">
    <property type="entry name" value="Ribonuclease H-like superfamily/Ribonuclease H"/>
    <property type="match status" value="1"/>
</dbReference>
<dbReference type="InterPro" id="IPR013520">
    <property type="entry name" value="Ribonucl_H"/>
</dbReference>
<evidence type="ECO:0000313" key="5">
    <source>
        <dbReference type="EMBL" id="GEM83957.1"/>
    </source>
</evidence>
<dbReference type="SMART" id="SM00479">
    <property type="entry name" value="EXOIII"/>
    <property type="match status" value="1"/>
</dbReference>
<reference evidence="5 6" key="1">
    <citation type="submission" date="2019-07" db="EMBL/GenBank/DDBJ databases">
        <title>Whole genome shotgun sequence of Meiothermus hypogaeus NBRC 106114.</title>
        <authorList>
            <person name="Hosoyama A."/>
            <person name="Uohara A."/>
            <person name="Ohji S."/>
            <person name="Ichikawa N."/>
        </authorList>
    </citation>
    <scope>NUCLEOTIDE SEQUENCE [LARGE SCALE GENOMIC DNA]</scope>
    <source>
        <strain evidence="5 6">NBRC 106114</strain>
    </source>
</reference>
<dbReference type="OrthoDB" id="9804290at2"/>
<dbReference type="SUPFAM" id="SSF53098">
    <property type="entry name" value="Ribonuclease H-like"/>
    <property type="match status" value="1"/>
</dbReference>
<keyword evidence="2" id="KW-0378">Hydrolase</keyword>
<accession>A0A511R3S3</accession>
<dbReference type="GO" id="GO:0005829">
    <property type="term" value="C:cytosol"/>
    <property type="evidence" value="ECO:0007669"/>
    <property type="project" value="TreeGrafter"/>
</dbReference>
<evidence type="ECO:0000313" key="6">
    <source>
        <dbReference type="Proteomes" id="UP000321197"/>
    </source>
</evidence>
<evidence type="ECO:0000256" key="3">
    <source>
        <dbReference type="ARBA" id="ARBA00022839"/>
    </source>
</evidence>
<evidence type="ECO:0000259" key="4">
    <source>
        <dbReference type="SMART" id="SM00479"/>
    </source>
</evidence>
<keyword evidence="3" id="KW-0269">Exonuclease</keyword>
<dbReference type="InterPro" id="IPR036397">
    <property type="entry name" value="RNaseH_sf"/>
</dbReference>